<dbReference type="EMBL" id="FPAZ01000007">
    <property type="protein sequence ID" value="SFT70135.1"/>
    <property type="molecule type" value="Genomic_DNA"/>
</dbReference>
<sequence length="71" mass="8205">MESEVRYRFDSQQTANRFLNKLRHWSVANVKASLCQGGFGVKIRYEADNSGFDYTLAELDDLAMQHEGIEF</sequence>
<protein>
    <submittedName>
        <fullName evidence="1">Uncharacterized protein</fullName>
    </submittedName>
</protein>
<dbReference type="AlphaFoldDB" id="A0AAD0S0R6"/>
<dbReference type="EMBL" id="CP032090">
    <property type="protein sequence ID" value="AXV65988.1"/>
    <property type="molecule type" value="Genomic_DNA"/>
</dbReference>
<evidence type="ECO:0000313" key="2">
    <source>
        <dbReference type="EMBL" id="SFT70135.1"/>
    </source>
</evidence>
<reference evidence="1 4" key="2">
    <citation type="submission" date="2018-08" db="EMBL/GenBank/DDBJ databases">
        <title>Draft genome sequence of Pseudoalteromonas donghaensis HJ51.</title>
        <authorList>
            <person name="Oh J."/>
            <person name="Roh D."/>
        </authorList>
    </citation>
    <scope>NUCLEOTIDE SEQUENCE [LARGE SCALE GENOMIC DNA]</scope>
    <source>
        <strain evidence="1 4">HJ51</strain>
    </source>
</reference>
<accession>A0AAD0S0R6</accession>
<dbReference type="RefSeq" id="WP_036966555.1">
    <property type="nucleotide sequence ID" value="NZ_CP032090.1"/>
</dbReference>
<evidence type="ECO:0000313" key="4">
    <source>
        <dbReference type="Proteomes" id="UP000264605"/>
    </source>
</evidence>
<evidence type="ECO:0000313" key="3">
    <source>
        <dbReference type="Proteomes" id="UP000183805"/>
    </source>
</evidence>
<organism evidence="1 4">
    <name type="scientific">Pseudoalteromonas lipolytica</name>
    <dbReference type="NCBI Taxonomy" id="570156"/>
    <lineage>
        <taxon>Bacteria</taxon>
        <taxon>Pseudomonadati</taxon>
        <taxon>Pseudomonadota</taxon>
        <taxon>Gammaproteobacteria</taxon>
        <taxon>Alteromonadales</taxon>
        <taxon>Pseudoalteromonadaceae</taxon>
        <taxon>Pseudoalteromonas</taxon>
    </lineage>
</organism>
<dbReference type="Proteomes" id="UP000183805">
    <property type="component" value="Unassembled WGS sequence"/>
</dbReference>
<proteinExistence type="predicted"/>
<dbReference type="KEGG" id="pdj:D0907_12245"/>
<dbReference type="GeneID" id="99506238"/>
<evidence type="ECO:0000313" key="1">
    <source>
        <dbReference type="EMBL" id="AXV65988.1"/>
    </source>
</evidence>
<keyword evidence="3" id="KW-1185">Reference proteome</keyword>
<reference evidence="2 3" key="1">
    <citation type="submission" date="2016-10" db="EMBL/GenBank/DDBJ databases">
        <authorList>
            <person name="Varghese N."/>
            <person name="Submissions S."/>
        </authorList>
    </citation>
    <scope>NUCLEOTIDE SEQUENCE [LARGE SCALE GENOMIC DNA]</scope>
    <source>
        <strain evidence="2 3">CGMCC 1.8499</strain>
    </source>
</reference>
<dbReference type="Proteomes" id="UP000264605">
    <property type="component" value="Chromosome"/>
</dbReference>
<gene>
    <name evidence="1" type="ORF">D0907_12245</name>
    <name evidence="2" type="ORF">SAMN04487854_107154</name>
</gene>
<name>A0AAD0S0R6_9GAMM</name>